<proteinExistence type="predicted"/>
<accession>A0AA88QRZ4</accession>
<evidence type="ECO:0000313" key="2">
    <source>
        <dbReference type="EMBL" id="KAK2967016.1"/>
    </source>
</evidence>
<organism evidence="2 3">
    <name type="scientific">Escallonia rubra</name>
    <dbReference type="NCBI Taxonomy" id="112253"/>
    <lineage>
        <taxon>Eukaryota</taxon>
        <taxon>Viridiplantae</taxon>
        <taxon>Streptophyta</taxon>
        <taxon>Embryophyta</taxon>
        <taxon>Tracheophyta</taxon>
        <taxon>Spermatophyta</taxon>
        <taxon>Magnoliopsida</taxon>
        <taxon>eudicotyledons</taxon>
        <taxon>Gunneridae</taxon>
        <taxon>Pentapetalae</taxon>
        <taxon>asterids</taxon>
        <taxon>campanulids</taxon>
        <taxon>Escalloniales</taxon>
        <taxon>Escalloniaceae</taxon>
        <taxon>Escallonia</taxon>
    </lineage>
</organism>
<sequence>MKKDNYKTADVVGVVEDNFDGRVMRIINGALIMMNGLKQSSLYLLKGSTITEVAVSTTSSSDIDFDTTQLWHMRLGHTSKRDMNVLSRQGLLGSKKIGKLDFCEHRVFGKQCRVKFSRVVHTTKDVLKLKFKKISFASIVKLFMGLERNFEYAWNVRFDQAQQRVVELQVTSLTTLGRESVVMSKKRAILIGEDQGC</sequence>
<dbReference type="InterPro" id="IPR025724">
    <property type="entry name" value="GAG-pre-integrase_dom"/>
</dbReference>
<gene>
    <name evidence="2" type="ORF">RJ640_003372</name>
</gene>
<keyword evidence="3" id="KW-1185">Reference proteome</keyword>
<dbReference type="Proteomes" id="UP001187471">
    <property type="component" value="Unassembled WGS sequence"/>
</dbReference>
<feature type="domain" description="GAG-pre-integrase" evidence="1">
    <location>
        <begin position="42"/>
        <end position="111"/>
    </location>
</feature>
<comment type="caution">
    <text evidence="2">The sequence shown here is derived from an EMBL/GenBank/DDBJ whole genome shotgun (WGS) entry which is preliminary data.</text>
</comment>
<dbReference type="Pfam" id="PF13976">
    <property type="entry name" value="gag_pre-integrs"/>
    <property type="match status" value="1"/>
</dbReference>
<name>A0AA88QRZ4_9ASTE</name>
<dbReference type="AlphaFoldDB" id="A0AA88QRZ4"/>
<protein>
    <recommendedName>
        <fullName evidence="1">GAG-pre-integrase domain-containing protein</fullName>
    </recommendedName>
</protein>
<reference evidence="2" key="1">
    <citation type="submission" date="2022-12" db="EMBL/GenBank/DDBJ databases">
        <title>Draft genome assemblies for two species of Escallonia (Escalloniales).</title>
        <authorList>
            <person name="Chanderbali A."/>
            <person name="Dervinis C."/>
            <person name="Anghel I."/>
            <person name="Soltis D."/>
            <person name="Soltis P."/>
            <person name="Zapata F."/>
        </authorList>
    </citation>
    <scope>NUCLEOTIDE SEQUENCE</scope>
    <source>
        <strain evidence="2">UCBG92.1500</strain>
        <tissue evidence="2">Leaf</tissue>
    </source>
</reference>
<evidence type="ECO:0000259" key="1">
    <source>
        <dbReference type="Pfam" id="PF13976"/>
    </source>
</evidence>
<evidence type="ECO:0000313" key="3">
    <source>
        <dbReference type="Proteomes" id="UP001187471"/>
    </source>
</evidence>
<dbReference type="EMBL" id="JAVXUO010003064">
    <property type="protein sequence ID" value="KAK2967016.1"/>
    <property type="molecule type" value="Genomic_DNA"/>
</dbReference>